<reference evidence="2" key="1">
    <citation type="submission" date="2022-11" db="UniProtKB">
        <authorList>
            <consortium name="WormBaseParasite"/>
        </authorList>
    </citation>
    <scope>IDENTIFICATION</scope>
</reference>
<accession>A0A914PDF8</accession>
<evidence type="ECO:0000313" key="2">
    <source>
        <dbReference type="WBParaSite" id="PDA_v2.g15684.t1"/>
    </source>
</evidence>
<dbReference type="AlphaFoldDB" id="A0A914PDF8"/>
<sequence length="148" mass="18271">MLIEKELLDKLCPIYQKVVKQFEAEYSVIPSEDNYLPKREELLTEFSQNYFMLSNFWNEYFRIIGHRKSLKLERTRARKHFHNYKGIGNDEHGFKKLLHEQPNLYDFNPFKEYNPKENELILPRKRLDKSLRYYKEHSCKFKMYFLSF</sequence>
<proteinExistence type="predicted"/>
<protein>
    <submittedName>
        <fullName evidence="2">Uncharacterized protein</fullName>
    </submittedName>
</protein>
<name>A0A914PDF8_9BILA</name>
<dbReference type="Proteomes" id="UP000887578">
    <property type="component" value="Unplaced"/>
</dbReference>
<evidence type="ECO:0000313" key="1">
    <source>
        <dbReference type="Proteomes" id="UP000887578"/>
    </source>
</evidence>
<organism evidence="1 2">
    <name type="scientific">Panagrolaimus davidi</name>
    <dbReference type="NCBI Taxonomy" id="227884"/>
    <lineage>
        <taxon>Eukaryota</taxon>
        <taxon>Metazoa</taxon>
        <taxon>Ecdysozoa</taxon>
        <taxon>Nematoda</taxon>
        <taxon>Chromadorea</taxon>
        <taxon>Rhabditida</taxon>
        <taxon>Tylenchina</taxon>
        <taxon>Panagrolaimomorpha</taxon>
        <taxon>Panagrolaimoidea</taxon>
        <taxon>Panagrolaimidae</taxon>
        <taxon>Panagrolaimus</taxon>
    </lineage>
</organism>
<dbReference type="WBParaSite" id="PDA_v2.g15684.t1">
    <property type="protein sequence ID" value="PDA_v2.g15684.t1"/>
    <property type="gene ID" value="PDA_v2.g15684"/>
</dbReference>
<keyword evidence="1" id="KW-1185">Reference proteome</keyword>